<dbReference type="InterPro" id="IPR034164">
    <property type="entry name" value="Pepsin-like_dom"/>
</dbReference>
<feature type="active site" evidence="3">
    <location>
        <position position="285"/>
    </location>
</feature>
<feature type="signal peptide" evidence="5">
    <location>
        <begin position="1"/>
        <end position="22"/>
    </location>
</feature>
<dbReference type="PRINTS" id="PR00792">
    <property type="entry name" value="PEPSIN"/>
</dbReference>
<dbReference type="PROSITE" id="PS51767">
    <property type="entry name" value="PEPTIDASE_A1"/>
    <property type="match status" value="1"/>
</dbReference>
<keyword evidence="5" id="KW-0732">Signal</keyword>
<evidence type="ECO:0000259" key="6">
    <source>
        <dbReference type="PROSITE" id="PS51767"/>
    </source>
</evidence>
<dbReference type="Proteomes" id="UP000230002">
    <property type="component" value="Unassembled WGS sequence"/>
</dbReference>
<reference evidence="8 9" key="1">
    <citation type="journal article" date="2015" name="Sci. Rep.">
        <title>Chromosome-level genome map provides insights into diverse defense mechanisms in the medicinal fungus Ganoderma sinense.</title>
        <authorList>
            <person name="Zhu Y."/>
            <person name="Xu J."/>
            <person name="Sun C."/>
            <person name="Zhou S."/>
            <person name="Xu H."/>
            <person name="Nelson D.R."/>
            <person name="Qian J."/>
            <person name="Song J."/>
            <person name="Luo H."/>
            <person name="Xiang L."/>
            <person name="Li Y."/>
            <person name="Xu Z."/>
            <person name="Ji A."/>
            <person name="Wang L."/>
            <person name="Lu S."/>
            <person name="Hayward A."/>
            <person name="Sun W."/>
            <person name="Li X."/>
            <person name="Schwartz D.C."/>
            <person name="Wang Y."/>
            <person name="Chen S."/>
        </authorList>
    </citation>
    <scope>NUCLEOTIDE SEQUENCE [LARGE SCALE GENOMIC DNA]</scope>
    <source>
        <strain evidence="8 9">ZZ0214-1</strain>
    </source>
</reference>
<keyword evidence="2 4" id="KW-0064">Aspartyl protease</keyword>
<dbReference type="EMBL" id="AYKW01000016">
    <property type="protein sequence ID" value="PIL30059.1"/>
    <property type="molecule type" value="Genomic_DNA"/>
</dbReference>
<evidence type="ECO:0000256" key="4">
    <source>
        <dbReference type="RuleBase" id="RU000454"/>
    </source>
</evidence>
<name>A0A2G8S8W1_9APHY</name>
<gene>
    <name evidence="7" type="ORF">GSI_07636</name>
    <name evidence="8" type="ORF">GSI_07798</name>
</gene>
<evidence type="ECO:0000256" key="3">
    <source>
        <dbReference type="PIRSR" id="PIRSR601461-1"/>
    </source>
</evidence>
<comment type="similarity">
    <text evidence="1 4">Belongs to the peptidase A1 family.</text>
</comment>
<protein>
    <submittedName>
        <fullName evidence="8">Transporter</fullName>
    </submittedName>
</protein>
<evidence type="ECO:0000256" key="1">
    <source>
        <dbReference type="ARBA" id="ARBA00007447"/>
    </source>
</evidence>
<evidence type="ECO:0000313" key="8">
    <source>
        <dbReference type="EMBL" id="PIL30220.1"/>
    </source>
</evidence>
<dbReference type="InterPro" id="IPR021109">
    <property type="entry name" value="Peptidase_aspartic_dom_sf"/>
</dbReference>
<dbReference type="InterPro" id="IPR001461">
    <property type="entry name" value="Aspartic_peptidase_A1"/>
</dbReference>
<comment type="caution">
    <text evidence="8">The sequence shown here is derived from an EMBL/GenBank/DDBJ whole genome shotgun (WGS) entry which is preliminary data.</text>
</comment>
<dbReference type="PANTHER" id="PTHR47966">
    <property type="entry name" value="BETA-SITE APP-CLEAVING ENZYME, ISOFORM A-RELATED"/>
    <property type="match status" value="1"/>
</dbReference>
<dbReference type="OrthoDB" id="660550at2759"/>
<dbReference type="EMBL" id="AYKW01000016">
    <property type="protein sequence ID" value="PIL30220.1"/>
    <property type="molecule type" value="Genomic_DNA"/>
</dbReference>
<dbReference type="Gene3D" id="2.40.70.10">
    <property type="entry name" value="Acid Proteases"/>
    <property type="match status" value="2"/>
</dbReference>
<feature type="active site" evidence="3">
    <location>
        <position position="104"/>
    </location>
</feature>
<keyword evidence="4" id="KW-0645">Protease</keyword>
<organism evidence="8 9">
    <name type="scientific">Ganoderma sinense ZZ0214-1</name>
    <dbReference type="NCBI Taxonomy" id="1077348"/>
    <lineage>
        <taxon>Eukaryota</taxon>
        <taxon>Fungi</taxon>
        <taxon>Dikarya</taxon>
        <taxon>Basidiomycota</taxon>
        <taxon>Agaricomycotina</taxon>
        <taxon>Agaricomycetes</taxon>
        <taxon>Polyporales</taxon>
        <taxon>Polyporaceae</taxon>
        <taxon>Ganoderma</taxon>
    </lineage>
</organism>
<dbReference type="SUPFAM" id="SSF50630">
    <property type="entry name" value="Acid proteases"/>
    <property type="match status" value="1"/>
</dbReference>
<dbReference type="GO" id="GO:0006508">
    <property type="term" value="P:proteolysis"/>
    <property type="evidence" value="ECO:0007669"/>
    <property type="project" value="UniProtKB-KW"/>
</dbReference>
<dbReference type="CDD" id="cd05471">
    <property type="entry name" value="pepsin_like"/>
    <property type="match status" value="1"/>
</dbReference>
<dbReference type="PROSITE" id="PS00141">
    <property type="entry name" value="ASP_PROTEASE"/>
    <property type="match status" value="1"/>
</dbReference>
<keyword evidence="9" id="KW-1185">Reference proteome</keyword>
<sequence length="413" mass="43216">MPFLPCLLALCAAGALALGAAATPLLVRDGLVTLPLAGRLNVTGSQNVLARDRARAKALRTRSADAQAEYRPGGGDFPLSDFVTAYTADVLIGTPPTSYTLLVDTGSANTWVGAGKPYVKTRSSVDTGETVFILYGSGALFGEEFMDTVKIGPLTIYNQSIGVAEETFGFPEGIDGILGIGPVDLTAGTVSGGGTVSTVLDNAVAQGLFRDEIVGISFEPSTCEGTSTDGELTFGGIDPRRFIGRLDFVPITSTSPASLYVGIDQSITYGFKGRTILSSASGIVDTGTTLILIPSDAFAEYQQATGGTVDSVTGLLKITKEQYACLESLFFHIGENTYEFTPNAQIWPRALNSGIGGDADSIYLVVADAGDASGSGFEFVNGFTFLQRFYHVFDVAGKRAGFASTKFTHAVTN</sequence>
<dbReference type="GO" id="GO:0004190">
    <property type="term" value="F:aspartic-type endopeptidase activity"/>
    <property type="evidence" value="ECO:0007669"/>
    <property type="project" value="UniProtKB-KW"/>
</dbReference>
<evidence type="ECO:0000313" key="9">
    <source>
        <dbReference type="Proteomes" id="UP000230002"/>
    </source>
</evidence>
<accession>A0A2G8S8W1</accession>
<dbReference type="AlphaFoldDB" id="A0A2G8S8W1"/>
<feature type="chain" id="PRO_5015080020" evidence="5">
    <location>
        <begin position="23"/>
        <end position="413"/>
    </location>
</feature>
<dbReference type="InterPro" id="IPR001969">
    <property type="entry name" value="Aspartic_peptidase_AS"/>
</dbReference>
<evidence type="ECO:0000313" key="7">
    <source>
        <dbReference type="EMBL" id="PIL30059.1"/>
    </source>
</evidence>
<feature type="domain" description="Peptidase A1" evidence="6">
    <location>
        <begin position="86"/>
        <end position="403"/>
    </location>
</feature>
<keyword evidence="4" id="KW-0378">Hydrolase</keyword>
<dbReference type="Pfam" id="PF00026">
    <property type="entry name" value="Asp"/>
    <property type="match status" value="1"/>
</dbReference>
<dbReference type="PANTHER" id="PTHR47966:SF51">
    <property type="entry name" value="BETA-SITE APP-CLEAVING ENZYME, ISOFORM A-RELATED"/>
    <property type="match status" value="1"/>
</dbReference>
<dbReference type="InterPro" id="IPR033121">
    <property type="entry name" value="PEPTIDASE_A1"/>
</dbReference>
<evidence type="ECO:0000256" key="5">
    <source>
        <dbReference type="SAM" id="SignalP"/>
    </source>
</evidence>
<dbReference type="STRING" id="1077348.A0A2G8S8W1"/>
<evidence type="ECO:0000256" key="2">
    <source>
        <dbReference type="ARBA" id="ARBA00022750"/>
    </source>
</evidence>
<proteinExistence type="inferred from homology"/>